<accession>A0A7W6WD88</accession>
<dbReference type="Proteomes" id="UP000533641">
    <property type="component" value="Unassembled WGS sequence"/>
</dbReference>
<sequence>MRWTGEISRLSLGSLLDMLAILAFDRNATQRSTLNEFYGGEDERAREMEKR</sequence>
<name>A0A7W6WD88_9HYPH</name>
<dbReference type="RefSeq" id="WP_183924589.1">
    <property type="nucleotide sequence ID" value="NZ_JACIGM010000003.1"/>
</dbReference>
<protein>
    <submittedName>
        <fullName evidence="1">Uncharacterized protein</fullName>
    </submittedName>
</protein>
<organism evidence="1 2">
    <name type="scientific">Rhizobium mongolense</name>
    <dbReference type="NCBI Taxonomy" id="57676"/>
    <lineage>
        <taxon>Bacteria</taxon>
        <taxon>Pseudomonadati</taxon>
        <taxon>Pseudomonadota</taxon>
        <taxon>Alphaproteobacteria</taxon>
        <taxon>Hyphomicrobiales</taxon>
        <taxon>Rhizobiaceae</taxon>
        <taxon>Rhizobium/Agrobacterium group</taxon>
        <taxon>Rhizobium</taxon>
    </lineage>
</organism>
<dbReference type="AlphaFoldDB" id="A0A7W6WD88"/>
<proteinExistence type="predicted"/>
<comment type="caution">
    <text evidence="1">The sequence shown here is derived from an EMBL/GenBank/DDBJ whole genome shotgun (WGS) entry which is preliminary data.</text>
</comment>
<evidence type="ECO:0000313" key="1">
    <source>
        <dbReference type="EMBL" id="MBB4274117.1"/>
    </source>
</evidence>
<reference evidence="1 2" key="1">
    <citation type="submission" date="2020-08" db="EMBL/GenBank/DDBJ databases">
        <title>Genomic Encyclopedia of Type Strains, Phase IV (KMG-V): Genome sequencing to study the core and pangenomes of soil and plant-associated prokaryotes.</title>
        <authorList>
            <person name="Whitman W."/>
        </authorList>
    </citation>
    <scope>NUCLEOTIDE SEQUENCE [LARGE SCALE GENOMIC DNA]</scope>
    <source>
        <strain evidence="1 2">SEMIA 402</strain>
    </source>
</reference>
<evidence type="ECO:0000313" key="2">
    <source>
        <dbReference type="Proteomes" id="UP000533641"/>
    </source>
</evidence>
<gene>
    <name evidence="1" type="ORF">GGE12_001872</name>
</gene>
<dbReference type="EMBL" id="JACIGM010000003">
    <property type="protein sequence ID" value="MBB4274117.1"/>
    <property type="molecule type" value="Genomic_DNA"/>
</dbReference>